<dbReference type="SUPFAM" id="SSF141322">
    <property type="entry name" value="NfeD domain-like"/>
    <property type="match status" value="1"/>
</dbReference>
<evidence type="ECO:0000256" key="5">
    <source>
        <dbReference type="SAM" id="Phobius"/>
    </source>
</evidence>
<keyword evidence="8" id="KW-1185">Reference proteome</keyword>
<keyword evidence="4 5" id="KW-0472">Membrane</keyword>
<proteinExistence type="predicted"/>
<gene>
    <name evidence="7" type="ORF">CJEDD_06670</name>
</gene>
<evidence type="ECO:0000256" key="4">
    <source>
        <dbReference type="ARBA" id="ARBA00023136"/>
    </source>
</evidence>
<dbReference type="InterPro" id="IPR012340">
    <property type="entry name" value="NA-bd_OB-fold"/>
</dbReference>
<dbReference type="Proteomes" id="UP001218071">
    <property type="component" value="Chromosome"/>
</dbReference>
<dbReference type="PANTHER" id="PTHR33507:SF3">
    <property type="entry name" value="INNER MEMBRANE PROTEIN YBBJ"/>
    <property type="match status" value="1"/>
</dbReference>
<comment type="subcellular location">
    <subcellularLocation>
        <location evidence="1">Membrane</location>
        <topology evidence="1">Multi-pass membrane protein</topology>
    </subcellularLocation>
</comment>
<feature type="transmembrane region" description="Helical" evidence="5">
    <location>
        <begin position="30"/>
        <end position="56"/>
    </location>
</feature>
<dbReference type="InterPro" id="IPR052165">
    <property type="entry name" value="Membrane_assoc_protease"/>
</dbReference>
<keyword evidence="2 5" id="KW-0812">Transmembrane</keyword>
<protein>
    <recommendedName>
        <fullName evidence="6">NfeD-like C-terminal domain-containing protein</fullName>
    </recommendedName>
</protein>
<reference evidence="7 8" key="1">
    <citation type="submission" date="2020-10" db="EMBL/GenBank/DDBJ databases">
        <title>Complete genome sequence of Corynebacterium jeddahense DSM 45997, type strain of Corynebacterium jeddahense.</title>
        <authorList>
            <person name="Busche T."/>
            <person name="Kalinowski J."/>
            <person name="Ruckert C."/>
        </authorList>
    </citation>
    <scope>NUCLEOTIDE SEQUENCE [LARGE SCALE GENOMIC DNA]</scope>
    <source>
        <strain evidence="7 8">DSM 45997</strain>
    </source>
</reference>
<keyword evidence="3 5" id="KW-1133">Transmembrane helix</keyword>
<dbReference type="Pfam" id="PF01957">
    <property type="entry name" value="NfeD"/>
    <property type="match status" value="1"/>
</dbReference>
<dbReference type="EMBL" id="CP063194">
    <property type="protein sequence ID" value="WCZ38934.1"/>
    <property type="molecule type" value="Genomic_DNA"/>
</dbReference>
<sequence length="135" mass="14326">MIAAVLALLELAVGEMTLLMLASGALLTAAVALFGVPVAAEIAVFAVSSVLFWLFLRPPLRKRMESPLVLDETPRALVGSRAEVVEDIDADGGQVRFDGSLWSARALDPARTIPAGDHVTVYDIDGPVAVVWKES</sequence>
<dbReference type="InterPro" id="IPR002810">
    <property type="entry name" value="NfeD-like_C"/>
</dbReference>
<evidence type="ECO:0000313" key="7">
    <source>
        <dbReference type="EMBL" id="WCZ38934.1"/>
    </source>
</evidence>
<evidence type="ECO:0000259" key="6">
    <source>
        <dbReference type="Pfam" id="PF01957"/>
    </source>
</evidence>
<evidence type="ECO:0000256" key="2">
    <source>
        <dbReference type="ARBA" id="ARBA00022692"/>
    </source>
</evidence>
<evidence type="ECO:0000313" key="8">
    <source>
        <dbReference type="Proteomes" id="UP001218071"/>
    </source>
</evidence>
<dbReference type="PANTHER" id="PTHR33507">
    <property type="entry name" value="INNER MEMBRANE PROTEIN YBBJ"/>
    <property type="match status" value="1"/>
</dbReference>
<evidence type="ECO:0000256" key="3">
    <source>
        <dbReference type="ARBA" id="ARBA00022989"/>
    </source>
</evidence>
<name>A0ABY7UJR6_9CORY</name>
<dbReference type="Gene3D" id="2.40.50.140">
    <property type="entry name" value="Nucleic acid-binding proteins"/>
    <property type="match status" value="1"/>
</dbReference>
<accession>A0ABY7UJR6</accession>
<feature type="domain" description="NfeD-like C-terminal" evidence="6">
    <location>
        <begin position="76"/>
        <end position="133"/>
    </location>
</feature>
<evidence type="ECO:0000256" key="1">
    <source>
        <dbReference type="ARBA" id="ARBA00004141"/>
    </source>
</evidence>
<organism evidence="7 8">
    <name type="scientific">Corynebacterium jeddahense</name>
    <dbReference type="NCBI Taxonomy" id="1414719"/>
    <lineage>
        <taxon>Bacteria</taxon>
        <taxon>Bacillati</taxon>
        <taxon>Actinomycetota</taxon>
        <taxon>Actinomycetes</taxon>
        <taxon>Mycobacteriales</taxon>
        <taxon>Corynebacteriaceae</taxon>
        <taxon>Corynebacterium</taxon>
    </lineage>
</organism>